<comment type="caution">
    <text evidence="9">The sequence shown here is derived from an EMBL/GenBank/DDBJ whole genome shotgun (WGS) entry which is preliminary data.</text>
</comment>
<dbReference type="Proteomes" id="UP001212997">
    <property type="component" value="Unassembled WGS sequence"/>
</dbReference>
<feature type="compositionally biased region" description="Low complexity" evidence="7">
    <location>
        <begin position="318"/>
        <end position="349"/>
    </location>
</feature>
<keyword evidence="5" id="KW-0175">Coiled coil</keyword>
<dbReference type="InterPro" id="IPR015943">
    <property type="entry name" value="WD40/YVTN_repeat-like_dom_sf"/>
</dbReference>
<feature type="compositionally biased region" description="Polar residues" evidence="7">
    <location>
        <begin position="111"/>
        <end position="134"/>
    </location>
</feature>
<dbReference type="AlphaFoldDB" id="A0AAD5UZ42"/>
<evidence type="ECO:0000313" key="9">
    <source>
        <dbReference type="EMBL" id="KAJ3481625.1"/>
    </source>
</evidence>
<dbReference type="PROSITE" id="PS50082">
    <property type="entry name" value="WD_REPEATS_2"/>
    <property type="match status" value="4"/>
</dbReference>
<feature type="compositionally biased region" description="Basic and acidic residues" evidence="7">
    <location>
        <begin position="211"/>
        <end position="221"/>
    </location>
</feature>
<evidence type="ECO:0000259" key="8">
    <source>
        <dbReference type="Pfam" id="PF08232"/>
    </source>
</evidence>
<dbReference type="PROSITE" id="PS00678">
    <property type="entry name" value="WD_REPEATS_1"/>
    <property type="match status" value="1"/>
</dbReference>
<dbReference type="InterPro" id="IPR051488">
    <property type="entry name" value="WD_repeat_striatin"/>
</dbReference>
<feature type="region of interest" description="Disordered" evidence="7">
    <location>
        <begin position="109"/>
        <end position="221"/>
    </location>
</feature>
<feature type="compositionally biased region" description="Acidic residues" evidence="7">
    <location>
        <begin position="429"/>
        <end position="450"/>
    </location>
</feature>
<dbReference type="PANTHER" id="PTHR15653:SF0">
    <property type="entry name" value="CONNECTOR OF KINASE TO AP-1, ISOFORM E"/>
    <property type="match status" value="1"/>
</dbReference>
<feature type="compositionally biased region" description="Polar residues" evidence="7">
    <location>
        <begin position="1"/>
        <end position="14"/>
    </location>
</feature>
<feature type="compositionally biased region" description="Low complexity" evidence="7">
    <location>
        <begin position="297"/>
        <end position="310"/>
    </location>
</feature>
<feature type="compositionally biased region" description="Polar residues" evidence="7">
    <location>
        <begin position="167"/>
        <end position="185"/>
    </location>
</feature>
<dbReference type="GO" id="GO:0005516">
    <property type="term" value="F:calmodulin binding"/>
    <property type="evidence" value="ECO:0007669"/>
    <property type="project" value="UniProtKB-KW"/>
</dbReference>
<dbReference type="Pfam" id="PF08232">
    <property type="entry name" value="Striatin"/>
    <property type="match status" value="1"/>
</dbReference>
<keyword evidence="2 6" id="KW-0853">WD repeat</keyword>
<dbReference type="Pfam" id="PF00400">
    <property type="entry name" value="WD40"/>
    <property type="match status" value="6"/>
</dbReference>
<accession>A0AAD5UZ42</accession>
<dbReference type="InterPro" id="IPR001680">
    <property type="entry name" value="WD40_rpt"/>
</dbReference>
<sequence length="802" mass="86921">MLGPNLQVQPNKLTQGQQGGPQQQQGPQASEIPLPPQSGQDFTLSSVLHFLQTEWRRYERDRNEWEIERAEMRARIALLEGERRSFDNVKLDLMRRIKMLEYALRVERSKQLNQPSSQGVPPTKLATIQAQAGSAGQKEDAFSHKEGSSGSSPRSEDSPLPPETRLSVVSIQNGSNIAGTSSKPSTWAVPWSAANGPPPGGSAATFGKPPPGRDPKSRARSRDYLKQCLQEISYLTSPQAMNPLPNRPLLNNSSLPLAIPNVPSFDQMAYNGRPRKVMPEVGKEFPILNGISLIPGTSSTSASSASQQSTLDRPGILSSSVVPSQQHQQAPGGITVPQVQSTQQQQPQTQPGPVPQPLTLPSQQSEASEKEKESSEPTQLTAIFRPDDEWKEKLRLSHEASEQTRLERAGQTLGQVSGAASWEQRGRDEEEETKEEEGDVDEEEANEVGEGEGGKVWKTKRTLRNHLDAVRAVAFHPTELCLATGGDDNTVKIWRVDLAGLASSAARATTEVEPQLTLRGHSAAITRLVHAPLKGLLYSASLDSSIRIWALPPQNHTTYAPYDATRARGELIGHTDAVWDLALVRDESTLISCGAEGAVKVWDVSGPSGGGSLKLSWNYNGLDSGRDDLDNETDDLPGASAVEAIKTDLKKVAVAYQNSIIKIFDIETGKEVSRLQGEVGSTETQVNAIVSHPTMPLLFTAHADKYIRIYDILTGQCTHSMLAHLDVVTSLSIDAAGFSLVSGSDDCSVRFWDILGSRACVQEITSHREKAREGVLAVDFHPSLPLMASAGADGVVKLYASS</sequence>
<keyword evidence="10" id="KW-1185">Reference proteome</keyword>
<feature type="compositionally biased region" description="Basic and acidic residues" evidence="7">
    <location>
        <begin position="137"/>
        <end position="147"/>
    </location>
</feature>
<dbReference type="EMBL" id="JANAWD010000312">
    <property type="protein sequence ID" value="KAJ3481625.1"/>
    <property type="molecule type" value="Genomic_DNA"/>
</dbReference>
<dbReference type="InterPro" id="IPR020472">
    <property type="entry name" value="WD40_PAC1"/>
</dbReference>
<dbReference type="InterPro" id="IPR019775">
    <property type="entry name" value="WD40_repeat_CS"/>
</dbReference>
<comment type="similarity">
    <text evidence="1">Belongs to the WD repeat striatin family.</text>
</comment>
<dbReference type="PANTHER" id="PTHR15653">
    <property type="entry name" value="STRIATIN"/>
    <property type="match status" value="1"/>
</dbReference>
<evidence type="ECO:0000256" key="3">
    <source>
        <dbReference type="ARBA" id="ARBA00022737"/>
    </source>
</evidence>
<feature type="repeat" description="WD" evidence="6">
    <location>
        <begin position="721"/>
        <end position="754"/>
    </location>
</feature>
<feature type="domain" description="Striatin N-terminal" evidence="8">
    <location>
        <begin position="43"/>
        <end position="239"/>
    </location>
</feature>
<proteinExistence type="inferred from homology"/>
<dbReference type="PRINTS" id="PR00320">
    <property type="entry name" value="GPROTEINBRPT"/>
</dbReference>
<feature type="repeat" description="WD" evidence="6">
    <location>
        <begin position="463"/>
        <end position="497"/>
    </location>
</feature>
<evidence type="ECO:0000256" key="2">
    <source>
        <dbReference type="ARBA" id="ARBA00022574"/>
    </source>
</evidence>
<feature type="region of interest" description="Disordered" evidence="7">
    <location>
        <begin position="401"/>
        <end position="457"/>
    </location>
</feature>
<keyword evidence="3" id="KW-0677">Repeat</keyword>
<organism evidence="9 10">
    <name type="scientific">Meripilus lineatus</name>
    <dbReference type="NCBI Taxonomy" id="2056292"/>
    <lineage>
        <taxon>Eukaryota</taxon>
        <taxon>Fungi</taxon>
        <taxon>Dikarya</taxon>
        <taxon>Basidiomycota</taxon>
        <taxon>Agaricomycotina</taxon>
        <taxon>Agaricomycetes</taxon>
        <taxon>Polyporales</taxon>
        <taxon>Meripilaceae</taxon>
        <taxon>Meripilus</taxon>
    </lineage>
</organism>
<dbReference type="SUPFAM" id="SSF50978">
    <property type="entry name" value="WD40 repeat-like"/>
    <property type="match status" value="1"/>
</dbReference>
<reference evidence="9" key="1">
    <citation type="submission" date="2022-07" db="EMBL/GenBank/DDBJ databases">
        <title>Genome Sequence of Physisporinus lineatus.</title>
        <authorList>
            <person name="Buettner E."/>
        </authorList>
    </citation>
    <scope>NUCLEOTIDE SEQUENCE</scope>
    <source>
        <strain evidence="9">VT162</strain>
    </source>
</reference>
<dbReference type="InterPro" id="IPR036322">
    <property type="entry name" value="WD40_repeat_dom_sf"/>
</dbReference>
<evidence type="ECO:0000256" key="1">
    <source>
        <dbReference type="ARBA" id="ARBA00009616"/>
    </source>
</evidence>
<dbReference type="InterPro" id="IPR013258">
    <property type="entry name" value="Striatin_N"/>
</dbReference>
<gene>
    <name evidence="9" type="ORF">NLI96_g7538</name>
</gene>
<protein>
    <recommendedName>
        <fullName evidence="8">Striatin N-terminal domain-containing protein</fullName>
    </recommendedName>
</protein>
<evidence type="ECO:0000313" key="10">
    <source>
        <dbReference type="Proteomes" id="UP001212997"/>
    </source>
</evidence>
<evidence type="ECO:0000256" key="6">
    <source>
        <dbReference type="PROSITE-ProRule" id="PRU00221"/>
    </source>
</evidence>
<keyword evidence="4" id="KW-0112">Calmodulin-binding</keyword>
<feature type="region of interest" description="Disordered" evidence="7">
    <location>
        <begin position="297"/>
        <end position="387"/>
    </location>
</feature>
<evidence type="ECO:0000256" key="5">
    <source>
        <dbReference type="ARBA" id="ARBA00023054"/>
    </source>
</evidence>
<feature type="repeat" description="WD" evidence="6">
    <location>
        <begin position="518"/>
        <end position="549"/>
    </location>
</feature>
<dbReference type="SMART" id="SM00320">
    <property type="entry name" value="WD40"/>
    <property type="match status" value="6"/>
</dbReference>
<name>A0AAD5UZ42_9APHY</name>
<feature type="repeat" description="WD" evidence="6">
    <location>
        <begin position="571"/>
        <end position="605"/>
    </location>
</feature>
<dbReference type="CDD" id="cd00200">
    <property type="entry name" value="WD40"/>
    <property type="match status" value="1"/>
</dbReference>
<evidence type="ECO:0000256" key="4">
    <source>
        <dbReference type="ARBA" id="ARBA00022860"/>
    </source>
</evidence>
<dbReference type="PROSITE" id="PS50294">
    <property type="entry name" value="WD_REPEATS_REGION"/>
    <property type="match status" value="4"/>
</dbReference>
<evidence type="ECO:0000256" key="7">
    <source>
        <dbReference type="SAM" id="MobiDB-lite"/>
    </source>
</evidence>
<dbReference type="Gene3D" id="2.130.10.10">
    <property type="entry name" value="YVTN repeat-like/Quinoprotein amine dehydrogenase"/>
    <property type="match status" value="2"/>
</dbReference>
<feature type="region of interest" description="Disordered" evidence="7">
    <location>
        <begin position="1"/>
        <end position="38"/>
    </location>
</feature>
<dbReference type="Gene3D" id="1.20.5.300">
    <property type="match status" value="1"/>
</dbReference>